<comment type="similarity">
    <text evidence="1 4">Belongs to the annexin family.</text>
</comment>
<dbReference type="InterPro" id="IPR001464">
    <property type="entry name" value="Annexin"/>
</dbReference>
<accession>A0AAN8WYN4</accession>
<dbReference type="InterPro" id="IPR018252">
    <property type="entry name" value="Annexin_repeat_CS"/>
</dbReference>
<comment type="caution">
    <text evidence="5">The sequence shown here is derived from an EMBL/GenBank/DDBJ whole genome shotgun (WGS) entry which is preliminary data.</text>
</comment>
<evidence type="ECO:0000256" key="2">
    <source>
        <dbReference type="ARBA" id="ARBA00022737"/>
    </source>
</evidence>
<keyword evidence="3 4" id="KW-0041">Annexin</keyword>
<reference evidence="5 6" key="1">
    <citation type="submission" date="2023-11" db="EMBL/GenBank/DDBJ databases">
        <title>Halocaridina rubra genome assembly.</title>
        <authorList>
            <person name="Smith C."/>
        </authorList>
    </citation>
    <scope>NUCLEOTIDE SEQUENCE [LARGE SCALE GENOMIC DNA]</scope>
    <source>
        <strain evidence="5">EP-1</strain>
        <tissue evidence="5">Whole</tissue>
    </source>
</reference>
<dbReference type="Pfam" id="PF00191">
    <property type="entry name" value="Annexin"/>
    <property type="match status" value="4"/>
</dbReference>
<evidence type="ECO:0000256" key="4">
    <source>
        <dbReference type="RuleBase" id="RU003540"/>
    </source>
</evidence>
<dbReference type="GO" id="GO:0005544">
    <property type="term" value="F:calcium-dependent phospholipid binding"/>
    <property type="evidence" value="ECO:0007669"/>
    <property type="project" value="UniProtKB-KW"/>
</dbReference>
<dbReference type="GO" id="GO:0005886">
    <property type="term" value="C:plasma membrane"/>
    <property type="evidence" value="ECO:0007669"/>
    <property type="project" value="TreeGrafter"/>
</dbReference>
<evidence type="ECO:0000313" key="5">
    <source>
        <dbReference type="EMBL" id="KAK7068854.1"/>
    </source>
</evidence>
<dbReference type="PROSITE" id="PS00223">
    <property type="entry name" value="ANNEXIN_1"/>
    <property type="match status" value="1"/>
</dbReference>
<dbReference type="GO" id="GO:0005737">
    <property type="term" value="C:cytoplasm"/>
    <property type="evidence" value="ECO:0007669"/>
    <property type="project" value="TreeGrafter"/>
</dbReference>
<dbReference type="EMBL" id="JAXCGZ010017103">
    <property type="protein sequence ID" value="KAK7068854.1"/>
    <property type="molecule type" value="Genomic_DNA"/>
</dbReference>
<dbReference type="GO" id="GO:0005634">
    <property type="term" value="C:nucleus"/>
    <property type="evidence" value="ECO:0007669"/>
    <property type="project" value="TreeGrafter"/>
</dbReference>
<dbReference type="InterPro" id="IPR018502">
    <property type="entry name" value="Annexin_repeat"/>
</dbReference>
<evidence type="ECO:0000256" key="3">
    <source>
        <dbReference type="ARBA" id="ARBA00023216"/>
    </source>
</evidence>
<keyword evidence="4" id="KW-0111">Calcium/phospholipid-binding</keyword>
<sequence length="316" mass="35655">MVHPTVCPAASFDPAADAKALRKAMKGMGTDEDTIIKILSNRTDQQRQAILHAYNRMDDDRNLVKDLKKELSGHFEDLVLALLTPLDEFLAQELHDAMARMGTNEGDLIEILCTRDNTSLHAIRQAYLRLYKKDLVKDIKSETSDDFKKLLVSLCACHREEGGARTDIALGLACKLYKAGEGRKGTDEDEIIRILTTYSYATLCVVFAEYRLQTGNTLREVMAQELEGDFKKAMLALYDSIYATPAYFAEALNKSMKGFGTSDKTLIRLIVSRCEIDMEDIKREYEKIYDKPLGKDIKGDTSGHYEDLLLALINYK</sequence>
<dbReference type="FunFam" id="1.10.220.10:FF:000003">
    <property type="entry name" value="Annexin"/>
    <property type="match status" value="1"/>
</dbReference>
<dbReference type="GO" id="GO:0001786">
    <property type="term" value="F:phosphatidylserine binding"/>
    <property type="evidence" value="ECO:0007669"/>
    <property type="project" value="TreeGrafter"/>
</dbReference>
<keyword evidence="6" id="KW-1185">Reference proteome</keyword>
<dbReference type="Proteomes" id="UP001381693">
    <property type="component" value="Unassembled WGS sequence"/>
</dbReference>
<dbReference type="PRINTS" id="PR00196">
    <property type="entry name" value="ANNEXIN"/>
</dbReference>
<dbReference type="FunFam" id="1.10.220.10:FF:000001">
    <property type="entry name" value="Annexin"/>
    <property type="match status" value="1"/>
</dbReference>
<name>A0AAN8WYN4_HALRR</name>
<evidence type="ECO:0000256" key="1">
    <source>
        <dbReference type="ARBA" id="ARBA00007831"/>
    </source>
</evidence>
<dbReference type="Gene3D" id="1.10.220.10">
    <property type="entry name" value="Annexin"/>
    <property type="match status" value="4"/>
</dbReference>
<dbReference type="PROSITE" id="PS51897">
    <property type="entry name" value="ANNEXIN_2"/>
    <property type="match status" value="4"/>
</dbReference>
<organism evidence="5 6">
    <name type="scientific">Halocaridina rubra</name>
    <name type="common">Hawaiian red shrimp</name>
    <dbReference type="NCBI Taxonomy" id="373956"/>
    <lineage>
        <taxon>Eukaryota</taxon>
        <taxon>Metazoa</taxon>
        <taxon>Ecdysozoa</taxon>
        <taxon>Arthropoda</taxon>
        <taxon>Crustacea</taxon>
        <taxon>Multicrustacea</taxon>
        <taxon>Malacostraca</taxon>
        <taxon>Eumalacostraca</taxon>
        <taxon>Eucarida</taxon>
        <taxon>Decapoda</taxon>
        <taxon>Pleocyemata</taxon>
        <taxon>Caridea</taxon>
        <taxon>Atyoidea</taxon>
        <taxon>Atyidae</taxon>
        <taxon>Halocaridina</taxon>
    </lineage>
</organism>
<protein>
    <recommendedName>
        <fullName evidence="4">Annexin</fullName>
    </recommendedName>
</protein>
<dbReference type="SMART" id="SM00335">
    <property type="entry name" value="ANX"/>
    <property type="match status" value="4"/>
</dbReference>
<dbReference type="AlphaFoldDB" id="A0AAN8WYN4"/>
<dbReference type="FunFam" id="1.10.220.10:FF:000004">
    <property type="entry name" value="Annexin"/>
    <property type="match status" value="1"/>
</dbReference>
<dbReference type="GO" id="GO:0012506">
    <property type="term" value="C:vesicle membrane"/>
    <property type="evidence" value="ECO:0007669"/>
    <property type="project" value="TreeGrafter"/>
</dbReference>
<dbReference type="GO" id="GO:0005509">
    <property type="term" value="F:calcium ion binding"/>
    <property type="evidence" value="ECO:0007669"/>
    <property type="project" value="InterPro"/>
</dbReference>
<gene>
    <name evidence="5" type="ORF">SK128_000747</name>
</gene>
<proteinExistence type="inferred from homology"/>
<dbReference type="PANTHER" id="PTHR10502">
    <property type="entry name" value="ANNEXIN"/>
    <property type="match status" value="1"/>
</dbReference>
<dbReference type="InterPro" id="IPR037104">
    <property type="entry name" value="Annexin_sf"/>
</dbReference>
<keyword evidence="4" id="KW-0106">Calcium</keyword>
<dbReference type="PANTHER" id="PTHR10502:SF102">
    <property type="entry name" value="ANNEXIN B11"/>
    <property type="match status" value="1"/>
</dbReference>
<comment type="domain">
    <text evidence="4">A pair of annexin repeats may form one binding site for calcium and phospholipid.</text>
</comment>
<evidence type="ECO:0000313" key="6">
    <source>
        <dbReference type="Proteomes" id="UP001381693"/>
    </source>
</evidence>
<dbReference type="SUPFAM" id="SSF47874">
    <property type="entry name" value="Annexin"/>
    <property type="match status" value="1"/>
</dbReference>
<keyword evidence="2 4" id="KW-0677">Repeat</keyword>